<dbReference type="EMBL" id="CP093313">
    <property type="protein sequence ID" value="UWZ84743.1"/>
    <property type="molecule type" value="Genomic_DNA"/>
</dbReference>
<organism evidence="2 3">
    <name type="scientific">Occallatibacter riparius</name>
    <dbReference type="NCBI Taxonomy" id="1002689"/>
    <lineage>
        <taxon>Bacteria</taxon>
        <taxon>Pseudomonadati</taxon>
        <taxon>Acidobacteriota</taxon>
        <taxon>Terriglobia</taxon>
        <taxon>Terriglobales</taxon>
        <taxon>Acidobacteriaceae</taxon>
        <taxon>Occallatibacter</taxon>
    </lineage>
</organism>
<feature type="domain" description="HTH cro/C1-type" evidence="1">
    <location>
        <begin position="37"/>
        <end position="92"/>
    </location>
</feature>
<dbReference type="SUPFAM" id="SSF47413">
    <property type="entry name" value="lambda repressor-like DNA-binding domains"/>
    <property type="match status" value="1"/>
</dbReference>
<gene>
    <name evidence="2" type="ORF">MOP44_02125</name>
</gene>
<reference evidence="2" key="1">
    <citation type="submission" date="2021-04" db="EMBL/GenBank/DDBJ databases">
        <title>Phylogenetic analysis of Acidobacteriaceae.</title>
        <authorList>
            <person name="Qiu L."/>
            <person name="Zhang Q."/>
        </authorList>
    </citation>
    <scope>NUCLEOTIDE SEQUENCE</scope>
    <source>
        <strain evidence="2">DSM 25168</strain>
    </source>
</reference>
<dbReference type="RefSeq" id="WP_260794249.1">
    <property type="nucleotide sequence ID" value="NZ_CP093313.1"/>
</dbReference>
<evidence type="ECO:0000313" key="3">
    <source>
        <dbReference type="Proteomes" id="UP001059380"/>
    </source>
</evidence>
<dbReference type="Proteomes" id="UP001059380">
    <property type="component" value="Chromosome"/>
</dbReference>
<dbReference type="InterPro" id="IPR001387">
    <property type="entry name" value="Cro/C1-type_HTH"/>
</dbReference>
<dbReference type="GO" id="GO:0003677">
    <property type="term" value="F:DNA binding"/>
    <property type="evidence" value="ECO:0007669"/>
    <property type="project" value="InterPro"/>
</dbReference>
<evidence type="ECO:0000259" key="1">
    <source>
        <dbReference type="PROSITE" id="PS50943"/>
    </source>
</evidence>
<dbReference type="Pfam" id="PF13744">
    <property type="entry name" value="HTH_37"/>
    <property type="match status" value="1"/>
</dbReference>
<proteinExistence type="predicted"/>
<dbReference type="Gene3D" id="1.10.260.40">
    <property type="entry name" value="lambda repressor-like DNA-binding domains"/>
    <property type="match status" value="1"/>
</dbReference>
<dbReference type="AlphaFoldDB" id="A0A9J7BQ75"/>
<dbReference type="SMART" id="SM00530">
    <property type="entry name" value="HTH_XRE"/>
    <property type="match status" value="1"/>
</dbReference>
<sequence length="97" mass="10585">MKKKAQIATFSSVWDALADTPEEAANLRLRSALMRQIAAIVEKAGWTQAEAAERCAVTQPRMNDLLRGRIARFSLDALVNMASALGRKVTVKVEDAA</sequence>
<accession>A0A9J7BQ75</accession>
<dbReference type="KEGG" id="orp:MOP44_02125"/>
<evidence type="ECO:0000313" key="2">
    <source>
        <dbReference type="EMBL" id="UWZ84743.1"/>
    </source>
</evidence>
<dbReference type="CDD" id="cd00093">
    <property type="entry name" value="HTH_XRE"/>
    <property type="match status" value="1"/>
</dbReference>
<dbReference type="InterPro" id="IPR039554">
    <property type="entry name" value="HigA2-like_HTH"/>
</dbReference>
<name>A0A9J7BQ75_9BACT</name>
<keyword evidence="3" id="KW-1185">Reference proteome</keyword>
<dbReference type="PROSITE" id="PS50943">
    <property type="entry name" value="HTH_CROC1"/>
    <property type="match status" value="1"/>
</dbReference>
<dbReference type="InterPro" id="IPR010982">
    <property type="entry name" value="Lambda_DNA-bd_dom_sf"/>
</dbReference>
<protein>
    <submittedName>
        <fullName evidence="2">XRE family transcriptional regulator</fullName>
    </submittedName>
</protein>